<reference evidence="2 3" key="1">
    <citation type="journal article" date="2019" name="Commun. Biol.">
        <title>The bagworm genome reveals a unique fibroin gene that provides high tensile strength.</title>
        <authorList>
            <person name="Kono N."/>
            <person name="Nakamura H."/>
            <person name="Ohtoshi R."/>
            <person name="Tomita M."/>
            <person name="Numata K."/>
            <person name="Arakawa K."/>
        </authorList>
    </citation>
    <scope>NUCLEOTIDE SEQUENCE [LARGE SCALE GENOMIC DNA]</scope>
</reference>
<accession>A0A4C1XX52</accession>
<organism evidence="2 3">
    <name type="scientific">Eumeta variegata</name>
    <name type="common">Bagworm moth</name>
    <name type="synonym">Eumeta japonica</name>
    <dbReference type="NCBI Taxonomy" id="151549"/>
    <lineage>
        <taxon>Eukaryota</taxon>
        <taxon>Metazoa</taxon>
        <taxon>Ecdysozoa</taxon>
        <taxon>Arthropoda</taxon>
        <taxon>Hexapoda</taxon>
        <taxon>Insecta</taxon>
        <taxon>Pterygota</taxon>
        <taxon>Neoptera</taxon>
        <taxon>Endopterygota</taxon>
        <taxon>Lepidoptera</taxon>
        <taxon>Glossata</taxon>
        <taxon>Ditrysia</taxon>
        <taxon>Tineoidea</taxon>
        <taxon>Psychidae</taxon>
        <taxon>Oiketicinae</taxon>
        <taxon>Eumeta</taxon>
    </lineage>
</organism>
<feature type="region of interest" description="Disordered" evidence="1">
    <location>
        <begin position="1"/>
        <end position="27"/>
    </location>
</feature>
<evidence type="ECO:0000256" key="1">
    <source>
        <dbReference type="SAM" id="MobiDB-lite"/>
    </source>
</evidence>
<evidence type="ECO:0000313" key="2">
    <source>
        <dbReference type="EMBL" id="GBP66725.1"/>
    </source>
</evidence>
<comment type="caution">
    <text evidence="2">The sequence shown here is derived from an EMBL/GenBank/DDBJ whole genome shotgun (WGS) entry which is preliminary data.</text>
</comment>
<proteinExistence type="predicted"/>
<feature type="compositionally biased region" description="Polar residues" evidence="1">
    <location>
        <begin position="10"/>
        <end position="21"/>
    </location>
</feature>
<protein>
    <submittedName>
        <fullName evidence="2">Uncharacterized protein</fullName>
    </submittedName>
</protein>
<evidence type="ECO:0000313" key="3">
    <source>
        <dbReference type="Proteomes" id="UP000299102"/>
    </source>
</evidence>
<dbReference type="AlphaFoldDB" id="A0A4C1XX52"/>
<keyword evidence="3" id="KW-1185">Reference proteome</keyword>
<dbReference type="Proteomes" id="UP000299102">
    <property type="component" value="Unassembled WGS sequence"/>
</dbReference>
<sequence>MRLSLEVEPQSRSGAKSTSGLDQDEIEDEERKRIMSGIMASLSWPRCWGHGRSFVFKHHADGNSPIGREALS</sequence>
<name>A0A4C1XX52_EUMVA</name>
<dbReference type="EMBL" id="BGZK01000965">
    <property type="protein sequence ID" value="GBP66725.1"/>
    <property type="molecule type" value="Genomic_DNA"/>
</dbReference>
<gene>
    <name evidence="2" type="ORF">EVAR_50104_1</name>
</gene>